<dbReference type="OrthoDB" id="5401654at2759"/>
<protein>
    <submittedName>
        <fullName evidence="2">Uncharacterized protein</fullName>
    </submittedName>
</protein>
<dbReference type="EMBL" id="KQ964258">
    <property type="protein sequence ID" value="KXJ88584.1"/>
    <property type="molecule type" value="Genomic_DNA"/>
</dbReference>
<evidence type="ECO:0000256" key="1">
    <source>
        <dbReference type="SAM" id="MobiDB-lite"/>
    </source>
</evidence>
<feature type="compositionally biased region" description="Low complexity" evidence="1">
    <location>
        <begin position="129"/>
        <end position="138"/>
    </location>
</feature>
<feature type="region of interest" description="Disordered" evidence="1">
    <location>
        <begin position="413"/>
        <end position="444"/>
    </location>
</feature>
<feature type="compositionally biased region" description="Polar residues" evidence="1">
    <location>
        <begin position="24"/>
        <end position="45"/>
    </location>
</feature>
<reference evidence="3" key="1">
    <citation type="submission" date="2016-02" db="EMBL/GenBank/DDBJ databases">
        <title>Draft genome sequence of Microdochium bolleyi, a fungal endophyte of beachgrass.</title>
        <authorList>
            <consortium name="DOE Joint Genome Institute"/>
            <person name="David A.S."/>
            <person name="May G."/>
            <person name="Haridas S."/>
            <person name="Lim J."/>
            <person name="Wang M."/>
            <person name="Labutti K."/>
            <person name="Lipzen A."/>
            <person name="Barry K."/>
            <person name="Grigoriev I.V."/>
        </authorList>
    </citation>
    <scope>NUCLEOTIDE SEQUENCE [LARGE SCALE GENOMIC DNA]</scope>
    <source>
        <strain evidence="3">J235TASD1</strain>
    </source>
</reference>
<name>A0A136IU57_9PEZI</name>
<dbReference type="InParanoid" id="A0A136IU57"/>
<feature type="compositionally biased region" description="Basic residues" evidence="1">
    <location>
        <begin position="215"/>
        <end position="231"/>
    </location>
</feature>
<dbReference type="PANTHER" id="PTHR39610:SF1">
    <property type="match status" value="1"/>
</dbReference>
<feature type="compositionally biased region" description="Low complexity" evidence="1">
    <location>
        <begin position="46"/>
        <end position="71"/>
    </location>
</feature>
<dbReference type="PANTHER" id="PTHR39610">
    <property type="entry name" value="BZIP DOMAIN-CONTAINING PROTEIN-RELATED"/>
    <property type="match status" value="1"/>
</dbReference>
<evidence type="ECO:0000313" key="3">
    <source>
        <dbReference type="Proteomes" id="UP000070501"/>
    </source>
</evidence>
<feature type="region of interest" description="Disordered" evidence="1">
    <location>
        <begin position="1"/>
        <end position="90"/>
    </location>
</feature>
<sequence length="444" mass="46222">MPDLNSIPPSPSRSRRPTGTSISAASPTSINILPSNQQAVNATSNSSLPSPALPAAHGQDGTGTAATAAAAGGPGPLRHPRPLTAAELHSELEQEQELLVNRLTRDLTMLRAAHNSSVVSNASSASASASASADHPSSFTDTHMLSGPGFHIPATSADRRHHRTSSSTSARSFNQSMPAPIPIAHHSGSAASVLEAARNPRGASSMSRQNSTTSHRSRSRNHSPGPYHHHGSNPSSSYPYSQQHHAGDPSGYFRVPTGATSNTSVAATPGGSVSDVLSPGMLPATHRYEETAFYRTELESAKRENDNLKRRVKELERMLREQHRRESSVTRQPQHQHQQQSQQAGDHGSATGAPRERTDSVSTTTSAVSVSGTTGVGGGGTGIAPGRRVIERMQSSISFAGSMAVGVPEEEVKVGESAASSAGVRKESTASAAAVGAAEPTDIQ</sequence>
<proteinExistence type="predicted"/>
<keyword evidence="3" id="KW-1185">Reference proteome</keyword>
<gene>
    <name evidence="2" type="ORF">Micbo1qcDRAFT_166649</name>
</gene>
<organism evidence="2 3">
    <name type="scientific">Microdochium bolleyi</name>
    <dbReference type="NCBI Taxonomy" id="196109"/>
    <lineage>
        <taxon>Eukaryota</taxon>
        <taxon>Fungi</taxon>
        <taxon>Dikarya</taxon>
        <taxon>Ascomycota</taxon>
        <taxon>Pezizomycotina</taxon>
        <taxon>Sordariomycetes</taxon>
        <taxon>Xylariomycetidae</taxon>
        <taxon>Xylariales</taxon>
        <taxon>Microdochiaceae</taxon>
        <taxon>Microdochium</taxon>
    </lineage>
</organism>
<feature type="compositionally biased region" description="Low complexity" evidence="1">
    <location>
        <begin position="232"/>
        <end position="244"/>
    </location>
</feature>
<dbReference type="AlphaFoldDB" id="A0A136IU57"/>
<feature type="compositionally biased region" description="Low complexity" evidence="1">
    <location>
        <begin position="332"/>
        <end position="343"/>
    </location>
</feature>
<dbReference type="STRING" id="196109.A0A136IU57"/>
<feature type="compositionally biased region" description="Low complexity" evidence="1">
    <location>
        <begin position="360"/>
        <end position="373"/>
    </location>
</feature>
<dbReference type="Proteomes" id="UP000070501">
    <property type="component" value="Unassembled WGS sequence"/>
</dbReference>
<feature type="region of interest" description="Disordered" evidence="1">
    <location>
        <begin position="129"/>
        <end position="278"/>
    </location>
</feature>
<accession>A0A136IU57</accession>
<feature type="compositionally biased region" description="Gly residues" evidence="1">
    <location>
        <begin position="374"/>
        <end position="383"/>
    </location>
</feature>
<feature type="region of interest" description="Disordered" evidence="1">
    <location>
        <begin position="320"/>
        <end position="386"/>
    </location>
</feature>
<evidence type="ECO:0000313" key="2">
    <source>
        <dbReference type="EMBL" id="KXJ88584.1"/>
    </source>
</evidence>